<dbReference type="GO" id="GO:0004312">
    <property type="term" value="F:fatty acid synthase activity"/>
    <property type="evidence" value="ECO:0007669"/>
    <property type="project" value="TreeGrafter"/>
</dbReference>
<accession>A0AAV4JAX7</accession>
<keyword evidence="3" id="KW-0276">Fatty acid metabolism</keyword>
<dbReference type="Pfam" id="PF00698">
    <property type="entry name" value="Acyl_transf_1"/>
    <property type="match status" value="1"/>
</dbReference>
<keyword evidence="11" id="KW-1185">Reference proteome</keyword>
<dbReference type="AlphaFoldDB" id="A0AAV4JAX7"/>
<comment type="caution">
    <text evidence="10">The sequence shown here is derived from an EMBL/GenBank/DDBJ whole genome shotgun (WGS) entry which is preliminary data.</text>
</comment>
<evidence type="ECO:0000259" key="9">
    <source>
        <dbReference type="Pfam" id="PF00698"/>
    </source>
</evidence>
<dbReference type="EMBL" id="BMAT01013665">
    <property type="protein sequence ID" value="GFS17751.1"/>
    <property type="molecule type" value="Genomic_DNA"/>
</dbReference>
<dbReference type="SUPFAM" id="SSF52151">
    <property type="entry name" value="FabD/lysophospholipase-like"/>
    <property type="match status" value="1"/>
</dbReference>
<evidence type="ECO:0000256" key="7">
    <source>
        <dbReference type="ARBA" id="ARBA00023160"/>
    </source>
</evidence>
<feature type="domain" description="Malonyl-CoA:ACP transacylase (MAT)" evidence="9">
    <location>
        <begin position="2"/>
        <end position="147"/>
    </location>
</feature>
<evidence type="ECO:0000256" key="2">
    <source>
        <dbReference type="ARBA" id="ARBA00022516"/>
    </source>
</evidence>
<keyword evidence="7" id="KW-0275">Fatty acid biosynthesis</keyword>
<dbReference type="InterPro" id="IPR050091">
    <property type="entry name" value="PKS_NRPS_Biosynth_Enz"/>
</dbReference>
<sequence length="168" mass="18865">MTKFIEELIARGVFVKEVNSNNVSYHSHFMQPVSVRFKKALDKYLTSKNLRSKKWISTSVPEHSWDSPLARYATSDYQANNLKSPVLFYEGLQKVPKNAIIIEVAPIGLLQSVIKRTVGPDCISVSLQKRNYDNNLEFFFTALGKSTTKLTGSCVRLPGAGMEDTGYP</sequence>
<keyword evidence="2" id="KW-0444">Lipid biosynthesis</keyword>
<protein>
    <submittedName>
        <fullName evidence="10">Fatty acid synthase-like</fullName>
    </submittedName>
</protein>
<dbReference type="InterPro" id="IPR014043">
    <property type="entry name" value="Acyl_transferase_dom"/>
</dbReference>
<keyword evidence="4" id="KW-0521">NADP</keyword>
<dbReference type="PANTHER" id="PTHR43775:SF7">
    <property type="entry name" value="FATTY ACID SYNTHASE"/>
    <property type="match status" value="1"/>
</dbReference>
<evidence type="ECO:0000256" key="4">
    <source>
        <dbReference type="ARBA" id="ARBA00022857"/>
    </source>
</evidence>
<dbReference type="PANTHER" id="PTHR43775">
    <property type="entry name" value="FATTY ACID SYNTHASE"/>
    <property type="match status" value="1"/>
</dbReference>
<dbReference type="GO" id="GO:0006633">
    <property type="term" value="P:fatty acid biosynthetic process"/>
    <property type="evidence" value="ECO:0007669"/>
    <property type="project" value="UniProtKB-KW"/>
</dbReference>
<keyword evidence="5" id="KW-0560">Oxidoreductase</keyword>
<keyword evidence="1" id="KW-0596">Phosphopantetheine</keyword>
<dbReference type="InterPro" id="IPR001227">
    <property type="entry name" value="Ac_transferase_dom_sf"/>
</dbReference>
<gene>
    <name evidence="10" type="ORF">ElyMa_006830000</name>
</gene>
<evidence type="ECO:0000256" key="8">
    <source>
        <dbReference type="ARBA" id="ARBA00023268"/>
    </source>
</evidence>
<keyword evidence="8" id="KW-0511">Multifunctional enzyme</keyword>
<reference evidence="10 11" key="1">
    <citation type="journal article" date="2021" name="Elife">
        <title>Chloroplast acquisition without the gene transfer in kleptoplastic sea slugs, Plakobranchus ocellatus.</title>
        <authorList>
            <person name="Maeda T."/>
            <person name="Takahashi S."/>
            <person name="Yoshida T."/>
            <person name="Shimamura S."/>
            <person name="Takaki Y."/>
            <person name="Nagai Y."/>
            <person name="Toyoda A."/>
            <person name="Suzuki Y."/>
            <person name="Arimoto A."/>
            <person name="Ishii H."/>
            <person name="Satoh N."/>
            <person name="Nishiyama T."/>
            <person name="Hasebe M."/>
            <person name="Maruyama T."/>
            <person name="Minagawa J."/>
            <person name="Obokata J."/>
            <person name="Shigenobu S."/>
        </authorList>
    </citation>
    <scope>NUCLEOTIDE SEQUENCE [LARGE SCALE GENOMIC DNA]</scope>
</reference>
<evidence type="ECO:0000256" key="6">
    <source>
        <dbReference type="ARBA" id="ARBA00023098"/>
    </source>
</evidence>
<evidence type="ECO:0000313" key="10">
    <source>
        <dbReference type="EMBL" id="GFS17751.1"/>
    </source>
</evidence>
<evidence type="ECO:0000256" key="5">
    <source>
        <dbReference type="ARBA" id="ARBA00023002"/>
    </source>
</evidence>
<name>A0AAV4JAX7_9GAST</name>
<dbReference type="GO" id="GO:0016491">
    <property type="term" value="F:oxidoreductase activity"/>
    <property type="evidence" value="ECO:0007669"/>
    <property type="project" value="UniProtKB-KW"/>
</dbReference>
<evidence type="ECO:0000313" key="11">
    <source>
        <dbReference type="Proteomes" id="UP000762676"/>
    </source>
</evidence>
<keyword evidence="6" id="KW-0443">Lipid metabolism</keyword>
<proteinExistence type="predicted"/>
<evidence type="ECO:0000256" key="3">
    <source>
        <dbReference type="ARBA" id="ARBA00022832"/>
    </source>
</evidence>
<organism evidence="10 11">
    <name type="scientific">Elysia marginata</name>
    <dbReference type="NCBI Taxonomy" id="1093978"/>
    <lineage>
        <taxon>Eukaryota</taxon>
        <taxon>Metazoa</taxon>
        <taxon>Spiralia</taxon>
        <taxon>Lophotrochozoa</taxon>
        <taxon>Mollusca</taxon>
        <taxon>Gastropoda</taxon>
        <taxon>Heterobranchia</taxon>
        <taxon>Euthyneura</taxon>
        <taxon>Panpulmonata</taxon>
        <taxon>Sacoglossa</taxon>
        <taxon>Placobranchoidea</taxon>
        <taxon>Plakobranchidae</taxon>
        <taxon>Elysia</taxon>
    </lineage>
</organism>
<dbReference type="Gene3D" id="3.40.366.10">
    <property type="entry name" value="Malonyl-Coenzyme A Acyl Carrier Protein, domain 2"/>
    <property type="match status" value="1"/>
</dbReference>
<dbReference type="InterPro" id="IPR016035">
    <property type="entry name" value="Acyl_Trfase/lysoPLipase"/>
</dbReference>
<evidence type="ECO:0000256" key="1">
    <source>
        <dbReference type="ARBA" id="ARBA00022450"/>
    </source>
</evidence>
<dbReference type="Proteomes" id="UP000762676">
    <property type="component" value="Unassembled WGS sequence"/>
</dbReference>